<evidence type="ECO:0000256" key="3">
    <source>
        <dbReference type="ARBA" id="ARBA00022692"/>
    </source>
</evidence>
<evidence type="ECO:0000313" key="9">
    <source>
        <dbReference type="Proteomes" id="UP000178448"/>
    </source>
</evidence>
<dbReference type="InterPro" id="IPR012902">
    <property type="entry name" value="N_methyl_site"/>
</dbReference>
<sequence>MSHKKLRNGFTFIEVLVVAVIIGILVAVGMVSYVTASRNSRDTKRKSDLQNVRQALEMYRADTGTYPNSSGDWRTFDTVLGALVTQNYISSLPKDPKSPAYEYYYYGALNGASWAYCLSTYIEVESNELQECWTRSPFWHYTGYENESYELFGS</sequence>
<dbReference type="SUPFAM" id="SSF54523">
    <property type="entry name" value="Pili subunits"/>
    <property type="match status" value="1"/>
</dbReference>
<dbReference type="InterPro" id="IPR013545">
    <property type="entry name" value="T2SS_protein-GspG_C"/>
</dbReference>
<dbReference type="InterPro" id="IPR000983">
    <property type="entry name" value="Bac_GSPG_pilin"/>
</dbReference>
<dbReference type="Pfam" id="PF08334">
    <property type="entry name" value="T2SSG"/>
    <property type="match status" value="1"/>
</dbReference>
<dbReference type="STRING" id="1798374.A2Z33_01155"/>
<feature type="domain" description="Type II secretion system protein GspG C-terminal" evidence="7">
    <location>
        <begin position="36"/>
        <end position="108"/>
    </location>
</feature>
<keyword evidence="4 6" id="KW-1133">Transmembrane helix</keyword>
<dbReference type="AlphaFoldDB" id="A0A1F5YPM3"/>
<dbReference type="InterPro" id="IPR045584">
    <property type="entry name" value="Pilin-like"/>
</dbReference>
<organism evidence="8 9">
    <name type="scientific">Candidatus Gottesmanbacteria bacterium RBG_16_52_11</name>
    <dbReference type="NCBI Taxonomy" id="1798374"/>
    <lineage>
        <taxon>Bacteria</taxon>
        <taxon>Candidatus Gottesmaniibacteriota</taxon>
    </lineage>
</organism>
<dbReference type="GO" id="GO:0015628">
    <property type="term" value="P:protein secretion by the type II secretion system"/>
    <property type="evidence" value="ECO:0007669"/>
    <property type="project" value="InterPro"/>
</dbReference>
<comment type="subcellular location">
    <subcellularLocation>
        <location evidence="1">Membrane</location>
        <topology evidence="1">Single-pass membrane protein</topology>
    </subcellularLocation>
</comment>
<dbReference type="PANTHER" id="PTHR30093:SF44">
    <property type="entry name" value="TYPE II SECRETION SYSTEM CORE PROTEIN G"/>
    <property type="match status" value="1"/>
</dbReference>
<accession>A0A1F5YPM3</accession>
<evidence type="ECO:0000256" key="4">
    <source>
        <dbReference type="ARBA" id="ARBA00022989"/>
    </source>
</evidence>
<feature type="transmembrane region" description="Helical" evidence="6">
    <location>
        <begin position="12"/>
        <end position="36"/>
    </location>
</feature>
<proteinExistence type="predicted"/>
<keyword evidence="2" id="KW-0488">Methylation</keyword>
<reference evidence="8 9" key="1">
    <citation type="journal article" date="2016" name="Nat. Commun.">
        <title>Thousands of microbial genomes shed light on interconnected biogeochemical processes in an aquifer system.</title>
        <authorList>
            <person name="Anantharaman K."/>
            <person name="Brown C.T."/>
            <person name="Hug L.A."/>
            <person name="Sharon I."/>
            <person name="Castelle C.J."/>
            <person name="Probst A.J."/>
            <person name="Thomas B.C."/>
            <person name="Singh A."/>
            <person name="Wilkins M.J."/>
            <person name="Karaoz U."/>
            <person name="Brodie E.L."/>
            <person name="Williams K.H."/>
            <person name="Hubbard S.S."/>
            <person name="Banfield J.F."/>
        </authorList>
    </citation>
    <scope>NUCLEOTIDE SEQUENCE [LARGE SCALE GENOMIC DNA]</scope>
</reference>
<dbReference type="Gene3D" id="3.30.700.10">
    <property type="entry name" value="Glycoprotein, Type 4 Pilin"/>
    <property type="match status" value="1"/>
</dbReference>
<evidence type="ECO:0000256" key="1">
    <source>
        <dbReference type="ARBA" id="ARBA00004167"/>
    </source>
</evidence>
<dbReference type="PANTHER" id="PTHR30093">
    <property type="entry name" value="GENERAL SECRETION PATHWAY PROTEIN G"/>
    <property type="match status" value="1"/>
</dbReference>
<dbReference type="EMBL" id="MFJD01000009">
    <property type="protein sequence ID" value="OGG01842.1"/>
    <property type="molecule type" value="Genomic_DNA"/>
</dbReference>
<protein>
    <recommendedName>
        <fullName evidence="7">Type II secretion system protein GspG C-terminal domain-containing protein</fullName>
    </recommendedName>
</protein>
<keyword evidence="5 6" id="KW-0472">Membrane</keyword>
<name>A0A1F5YPM3_9BACT</name>
<comment type="caution">
    <text evidence="8">The sequence shown here is derived from an EMBL/GenBank/DDBJ whole genome shotgun (WGS) entry which is preliminary data.</text>
</comment>
<keyword evidence="3 6" id="KW-0812">Transmembrane</keyword>
<evidence type="ECO:0000256" key="6">
    <source>
        <dbReference type="SAM" id="Phobius"/>
    </source>
</evidence>
<evidence type="ECO:0000259" key="7">
    <source>
        <dbReference type="Pfam" id="PF08334"/>
    </source>
</evidence>
<dbReference type="PRINTS" id="PR00813">
    <property type="entry name" value="BCTERIALGSPG"/>
</dbReference>
<evidence type="ECO:0000313" key="8">
    <source>
        <dbReference type="EMBL" id="OGG01842.1"/>
    </source>
</evidence>
<dbReference type="Pfam" id="PF07963">
    <property type="entry name" value="N_methyl"/>
    <property type="match status" value="1"/>
</dbReference>
<evidence type="ECO:0000256" key="5">
    <source>
        <dbReference type="ARBA" id="ARBA00023136"/>
    </source>
</evidence>
<dbReference type="NCBIfam" id="TIGR02532">
    <property type="entry name" value="IV_pilin_GFxxxE"/>
    <property type="match status" value="1"/>
</dbReference>
<evidence type="ECO:0000256" key="2">
    <source>
        <dbReference type="ARBA" id="ARBA00022481"/>
    </source>
</evidence>
<dbReference type="GO" id="GO:0015627">
    <property type="term" value="C:type II protein secretion system complex"/>
    <property type="evidence" value="ECO:0007669"/>
    <property type="project" value="InterPro"/>
</dbReference>
<gene>
    <name evidence="8" type="ORF">A2Z33_01155</name>
</gene>
<dbReference type="GO" id="GO:0016020">
    <property type="term" value="C:membrane"/>
    <property type="evidence" value="ECO:0007669"/>
    <property type="project" value="UniProtKB-SubCell"/>
</dbReference>
<dbReference type="Proteomes" id="UP000178448">
    <property type="component" value="Unassembled WGS sequence"/>
</dbReference>